<comment type="caution">
    <text evidence="3">The sequence shown here is derived from an EMBL/GenBank/DDBJ whole genome shotgun (WGS) entry which is preliminary data.</text>
</comment>
<dbReference type="Pfam" id="PF01636">
    <property type="entry name" value="APH"/>
    <property type="match status" value="2"/>
</dbReference>
<sequence length="354" mass="38069">MDSARREALVEHLVLREGFSHADIRWSYQPLLRGRGWDNEMWEVGQLDPGAARCGGARLVLRVPHREMGEQLLRGEVRALAQLDAHRPDLPLARPVVVGSGGMQRGGRRPYALLTWVEGDLVSAIVAAELREGGLRAGPRRESAAGPRRESAAGPRRESAAGPMRERPEAARLAIELARALADLHRPAPEDYPRSAVRGVALRERTDALQGEILALDASAPHLASVVREIWQQGLDAAPYSGDPLLLHGDPHPANLIRTDGPHPLGLIDWGDTTAGDPASDLGWLLLLDPSGSALSAYARARGGRDADGEARARAWAVRCATAMLVHEADPADTAHADLALCARAALEAFASPW</sequence>
<dbReference type="EMBL" id="JAKNCJ010000006">
    <property type="protein sequence ID" value="MCL6423903.1"/>
    <property type="molecule type" value="Genomic_DNA"/>
</dbReference>
<accession>A0ABT0R364</accession>
<feature type="domain" description="Aminoglycoside phosphotransferase" evidence="2">
    <location>
        <begin position="164"/>
        <end position="316"/>
    </location>
</feature>
<proteinExistence type="predicted"/>
<dbReference type="SUPFAM" id="SSF56112">
    <property type="entry name" value="Protein kinase-like (PK-like)"/>
    <property type="match status" value="1"/>
</dbReference>
<evidence type="ECO:0000256" key="1">
    <source>
        <dbReference type="SAM" id="MobiDB-lite"/>
    </source>
</evidence>
<protein>
    <submittedName>
        <fullName evidence="3">Phosphotransferase</fullName>
    </submittedName>
</protein>
<name>A0ABT0R364_9MICO</name>
<dbReference type="RefSeq" id="WP_249737984.1">
    <property type="nucleotide sequence ID" value="NZ_JAKNCJ010000006.1"/>
</dbReference>
<organism evidence="3 4">
    <name type="scientific">Brachybacterium equifaecis</name>
    <dbReference type="NCBI Taxonomy" id="2910770"/>
    <lineage>
        <taxon>Bacteria</taxon>
        <taxon>Bacillati</taxon>
        <taxon>Actinomycetota</taxon>
        <taxon>Actinomycetes</taxon>
        <taxon>Micrococcales</taxon>
        <taxon>Dermabacteraceae</taxon>
        <taxon>Brachybacterium</taxon>
    </lineage>
</organism>
<feature type="region of interest" description="Disordered" evidence="1">
    <location>
        <begin position="136"/>
        <end position="167"/>
    </location>
</feature>
<dbReference type="Gene3D" id="3.90.1200.10">
    <property type="match status" value="1"/>
</dbReference>
<evidence type="ECO:0000313" key="4">
    <source>
        <dbReference type="Proteomes" id="UP001203761"/>
    </source>
</evidence>
<evidence type="ECO:0000259" key="2">
    <source>
        <dbReference type="Pfam" id="PF01636"/>
    </source>
</evidence>
<reference evidence="3" key="1">
    <citation type="submission" date="2022-02" db="EMBL/GenBank/DDBJ databases">
        <authorList>
            <person name="Lee M."/>
            <person name="Kim S.-J."/>
            <person name="Jung M.-Y."/>
        </authorList>
    </citation>
    <scope>NUCLEOTIDE SEQUENCE</scope>
    <source>
        <strain evidence="3">JHP9</strain>
    </source>
</reference>
<dbReference type="Proteomes" id="UP001203761">
    <property type="component" value="Unassembled WGS sequence"/>
</dbReference>
<dbReference type="PANTHER" id="PTHR21310">
    <property type="entry name" value="AMINOGLYCOSIDE PHOSPHOTRANSFERASE-RELATED-RELATED"/>
    <property type="match status" value="1"/>
</dbReference>
<gene>
    <name evidence="3" type="ORF">Bequi_11025</name>
</gene>
<dbReference type="Gene3D" id="3.30.200.20">
    <property type="entry name" value="Phosphorylase Kinase, domain 1"/>
    <property type="match status" value="1"/>
</dbReference>
<dbReference type="InterPro" id="IPR011009">
    <property type="entry name" value="Kinase-like_dom_sf"/>
</dbReference>
<keyword evidence="4" id="KW-1185">Reference proteome</keyword>
<evidence type="ECO:0000313" key="3">
    <source>
        <dbReference type="EMBL" id="MCL6423903.1"/>
    </source>
</evidence>
<dbReference type="PANTHER" id="PTHR21310:SF42">
    <property type="entry name" value="BIFUNCTIONAL AAC_APH"/>
    <property type="match status" value="1"/>
</dbReference>
<dbReference type="InterPro" id="IPR002575">
    <property type="entry name" value="Aminoglycoside_PTrfase"/>
</dbReference>
<dbReference type="InterPro" id="IPR051678">
    <property type="entry name" value="AGP_Transferase"/>
</dbReference>
<feature type="domain" description="Aminoglycoside phosphotransferase" evidence="2">
    <location>
        <begin position="34"/>
        <end position="124"/>
    </location>
</feature>